<dbReference type="EMBL" id="KY684084">
    <property type="protein sequence ID" value="ARF09132.1"/>
    <property type="molecule type" value="Genomic_DNA"/>
</dbReference>
<accession>A0A1V0SBQ2</accession>
<organism evidence="1">
    <name type="scientific">Catovirus CTV1</name>
    <dbReference type="NCBI Taxonomy" id="1977631"/>
    <lineage>
        <taxon>Viruses</taxon>
        <taxon>Varidnaviria</taxon>
        <taxon>Bamfordvirae</taxon>
        <taxon>Nucleocytoviricota</taxon>
        <taxon>Megaviricetes</taxon>
        <taxon>Imitervirales</taxon>
        <taxon>Mimiviridae</taxon>
        <taxon>Klosneuvirinae</taxon>
        <taxon>Catovirus</taxon>
    </lineage>
</organism>
<proteinExistence type="predicted"/>
<name>A0A1V0SBQ2_9VIRU</name>
<reference evidence="1" key="1">
    <citation type="journal article" date="2017" name="Science">
        <title>Giant viruses with an expanded complement of translation system components.</title>
        <authorList>
            <person name="Schulz F."/>
            <person name="Yutin N."/>
            <person name="Ivanova N.N."/>
            <person name="Ortega D.R."/>
            <person name="Lee T.K."/>
            <person name="Vierheilig J."/>
            <person name="Daims H."/>
            <person name="Horn M."/>
            <person name="Wagner M."/>
            <person name="Jensen G.J."/>
            <person name="Kyrpides N.C."/>
            <person name="Koonin E.V."/>
            <person name="Woyke T."/>
        </authorList>
    </citation>
    <scope>NUCLEOTIDE SEQUENCE</scope>
    <source>
        <strain evidence="1">CTV1</strain>
    </source>
</reference>
<sequence>MVKKYKLFTADSNNQSGGNFPPVPMPTYPLINPLSGQFQMVNPVLPNMNSSFNVYPPPLALGPKINLFPQNKLVTNDCQPKLPCGNKVLITNNCPNKKCDLSLLDLLTNSNKANRVLSPFSDGLPSLEFFK</sequence>
<protein>
    <submittedName>
        <fullName evidence="1">Uncharacterized protein</fullName>
    </submittedName>
</protein>
<gene>
    <name evidence="1" type="ORF">Catovirus_2_81</name>
</gene>
<evidence type="ECO:0000313" key="1">
    <source>
        <dbReference type="EMBL" id="ARF09132.1"/>
    </source>
</evidence>